<dbReference type="PANTHER" id="PTHR10773:SF19">
    <property type="match status" value="1"/>
</dbReference>
<dbReference type="EMBL" id="CALOZG010000002">
    <property type="protein sequence ID" value="CAH3987771.1"/>
    <property type="molecule type" value="Genomic_DNA"/>
</dbReference>
<proteinExistence type="predicted"/>
<accession>A0A9P0T2U3</accession>
<evidence type="ECO:0000313" key="1">
    <source>
        <dbReference type="EMBL" id="CAH3987771.1"/>
    </source>
</evidence>
<protein>
    <submittedName>
        <fullName evidence="1">Uncharacterized protein</fullName>
    </submittedName>
</protein>
<dbReference type="Proteomes" id="UP001152562">
    <property type="component" value="Unassembled WGS sequence"/>
</dbReference>
<keyword evidence="2" id="KW-1185">Reference proteome</keyword>
<organism evidence="1 2">
    <name type="scientific">Pieris brassicae</name>
    <name type="common">White butterfly</name>
    <name type="synonym">Large white butterfly</name>
    <dbReference type="NCBI Taxonomy" id="7116"/>
    <lineage>
        <taxon>Eukaryota</taxon>
        <taxon>Metazoa</taxon>
        <taxon>Ecdysozoa</taxon>
        <taxon>Arthropoda</taxon>
        <taxon>Hexapoda</taxon>
        <taxon>Insecta</taxon>
        <taxon>Pterygota</taxon>
        <taxon>Neoptera</taxon>
        <taxon>Endopterygota</taxon>
        <taxon>Lepidoptera</taxon>
        <taxon>Glossata</taxon>
        <taxon>Ditrysia</taxon>
        <taxon>Papilionoidea</taxon>
        <taxon>Pieridae</taxon>
        <taxon>Pierinae</taxon>
        <taxon>Pieris</taxon>
    </lineage>
</organism>
<comment type="caution">
    <text evidence="1">The sequence shown here is derived from an EMBL/GenBank/DDBJ whole genome shotgun (WGS) entry which is preliminary data.</text>
</comment>
<evidence type="ECO:0000313" key="2">
    <source>
        <dbReference type="Proteomes" id="UP001152562"/>
    </source>
</evidence>
<dbReference type="PANTHER" id="PTHR10773">
    <property type="entry name" value="DNA-DIRECTED RNA POLYMERASES I, II, AND III SUBUNIT RPABC2"/>
    <property type="match status" value="1"/>
</dbReference>
<sequence length="154" mass="18365">MNRFYYAEYVSITEKRGGNHKERKYAAQKQSVDNFIQKLKCVESYYCRKTKTAERRYLPSELNIYKLCKMFMESDDANTSVNGSHFRRIFNAHYNLGFGTPKTGVCSKCLELNEKIMIETDPNKKNELIIEKRVHSGFFRKIKGRRRWLEDHIF</sequence>
<gene>
    <name evidence="1" type="ORF">PIBRA_LOCUS2130</name>
</gene>
<dbReference type="AlphaFoldDB" id="A0A9P0T2U3"/>
<name>A0A9P0T2U3_PIEBR</name>
<reference evidence="1" key="1">
    <citation type="submission" date="2022-05" db="EMBL/GenBank/DDBJ databases">
        <authorList>
            <person name="Okamura Y."/>
        </authorList>
    </citation>
    <scope>NUCLEOTIDE SEQUENCE</scope>
</reference>